<name>A0A7W9SF50_9FIRM</name>
<reference evidence="1 2" key="1">
    <citation type="submission" date="2020-08" db="EMBL/GenBank/DDBJ databases">
        <title>Genomic Encyclopedia of Type Strains, Phase IV (KMG-IV): sequencing the most valuable type-strain genomes for metagenomic binning, comparative biology and taxonomic classification.</title>
        <authorList>
            <person name="Goeker M."/>
        </authorList>
    </citation>
    <scope>NUCLEOTIDE SEQUENCE [LARGE SCALE GENOMIC DNA]</scope>
    <source>
        <strain evidence="1 2">DSM 17245</strain>
    </source>
</reference>
<protein>
    <recommendedName>
        <fullName evidence="3">DUF4250 domain-containing protein</fullName>
    </recommendedName>
</protein>
<evidence type="ECO:0000313" key="2">
    <source>
        <dbReference type="Proteomes" id="UP000522163"/>
    </source>
</evidence>
<dbReference type="Proteomes" id="UP000522163">
    <property type="component" value="Unassembled WGS sequence"/>
</dbReference>
<gene>
    <name evidence="1" type="ORF">HNQ46_000975</name>
</gene>
<dbReference type="GeneID" id="85014527"/>
<accession>A0A7W9SF50</accession>
<dbReference type="RefSeq" id="WP_007158254.1">
    <property type="nucleotide sequence ID" value="NZ_CAUQVT010000095.1"/>
</dbReference>
<comment type="caution">
    <text evidence="1">The sequence shown here is derived from an EMBL/GenBank/DDBJ whole genome shotgun (WGS) entry which is preliminary data.</text>
</comment>
<proteinExistence type="predicted"/>
<dbReference type="EMBL" id="JACHHH010000004">
    <property type="protein sequence ID" value="MBB6041003.1"/>
    <property type="molecule type" value="Genomic_DNA"/>
</dbReference>
<evidence type="ECO:0000313" key="1">
    <source>
        <dbReference type="EMBL" id="MBB6041003.1"/>
    </source>
</evidence>
<organism evidence="1 2">
    <name type="scientific">Oribacterium sinus</name>
    <dbReference type="NCBI Taxonomy" id="237576"/>
    <lineage>
        <taxon>Bacteria</taxon>
        <taxon>Bacillati</taxon>
        <taxon>Bacillota</taxon>
        <taxon>Clostridia</taxon>
        <taxon>Lachnospirales</taxon>
        <taxon>Lachnospiraceae</taxon>
        <taxon>Oribacterium</taxon>
    </lineage>
</organism>
<dbReference type="AlphaFoldDB" id="A0A7W9SF50"/>
<evidence type="ECO:0008006" key="3">
    <source>
        <dbReference type="Google" id="ProtNLM"/>
    </source>
</evidence>
<dbReference type="InterPro" id="IPR025346">
    <property type="entry name" value="DUF4250"/>
</dbReference>
<dbReference type="Pfam" id="PF14056">
    <property type="entry name" value="DUF4250"/>
    <property type="match status" value="1"/>
</dbReference>
<sequence length="58" mass="6910">MDIPKDPFILLSFINLKLRDEYNSLEDLCLDLQLNKDELCQKLQAAGFEYQESQKQFR</sequence>